<sequence>MNEKGRLLQLVGTFISAKKVFDLSKSTEKLEKISAICQAYTPFRLENGIFRIRRLDQNICKKRADSSSASHRRLYHIRQRHRHVYSADYPRKLTN</sequence>
<reference evidence="2" key="1">
    <citation type="submission" date="2022-11" db="UniProtKB">
        <authorList>
            <consortium name="WormBaseParasite"/>
        </authorList>
    </citation>
    <scope>IDENTIFICATION</scope>
</reference>
<evidence type="ECO:0000313" key="1">
    <source>
        <dbReference type="Proteomes" id="UP000887565"/>
    </source>
</evidence>
<evidence type="ECO:0000313" key="2">
    <source>
        <dbReference type="WBParaSite" id="nRc.2.0.1.t41368-RA"/>
    </source>
</evidence>
<keyword evidence="1" id="KW-1185">Reference proteome</keyword>
<protein>
    <submittedName>
        <fullName evidence="2">Uncharacterized protein</fullName>
    </submittedName>
</protein>
<dbReference type="WBParaSite" id="nRc.2.0.1.t41368-RA">
    <property type="protein sequence ID" value="nRc.2.0.1.t41368-RA"/>
    <property type="gene ID" value="nRc.2.0.1.g41368"/>
</dbReference>
<dbReference type="Proteomes" id="UP000887565">
    <property type="component" value="Unplaced"/>
</dbReference>
<dbReference type="AlphaFoldDB" id="A0A915KR49"/>
<proteinExistence type="predicted"/>
<name>A0A915KR49_ROMCU</name>
<organism evidence="1 2">
    <name type="scientific">Romanomermis culicivorax</name>
    <name type="common">Nematode worm</name>
    <dbReference type="NCBI Taxonomy" id="13658"/>
    <lineage>
        <taxon>Eukaryota</taxon>
        <taxon>Metazoa</taxon>
        <taxon>Ecdysozoa</taxon>
        <taxon>Nematoda</taxon>
        <taxon>Enoplea</taxon>
        <taxon>Dorylaimia</taxon>
        <taxon>Mermithida</taxon>
        <taxon>Mermithoidea</taxon>
        <taxon>Mermithidae</taxon>
        <taxon>Romanomermis</taxon>
    </lineage>
</organism>
<accession>A0A915KR49</accession>